<evidence type="ECO:0000313" key="1">
    <source>
        <dbReference type="EMBL" id="MFC3151619.1"/>
    </source>
</evidence>
<dbReference type="EMBL" id="JBHRSZ010000004">
    <property type="protein sequence ID" value="MFC3151619.1"/>
    <property type="molecule type" value="Genomic_DNA"/>
</dbReference>
<keyword evidence="2" id="KW-1185">Reference proteome</keyword>
<accession>A0ABV7HCN2</accession>
<reference evidence="2" key="1">
    <citation type="journal article" date="2019" name="Int. J. Syst. Evol. Microbiol.">
        <title>The Global Catalogue of Microorganisms (GCM) 10K type strain sequencing project: providing services to taxonomists for standard genome sequencing and annotation.</title>
        <authorList>
            <consortium name="The Broad Institute Genomics Platform"/>
            <consortium name="The Broad Institute Genome Sequencing Center for Infectious Disease"/>
            <person name="Wu L."/>
            <person name="Ma J."/>
        </authorList>
    </citation>
    <scope>NUCLEOTIDE SEQUENCE [LARGE SCALE GENOMIC DNA]</scope>
    <source>
        <strain evidence="2">KCTC 52438</strain>
    </source>
</reference>
<dbReference type="RefSeq" id="WP_386720720.1">
    <property type="nucleotide sequence ID" value="NZ_JBHRSZ010000004.1"/>
</dbReference>
<name>A0ABV7HCN2_9GAMM</name>
<gene>
    <name evidence="1" type="ORF">ACFOEK_11320</name>
</gene>
<comment type="caution">
    <text evidence="1">The sequence shown here is derived from an EMBL/GenBank/DDBJ whole genome shotgun (WGS) entry which is preliminary data.</text>
</comment>
<evidence type="ECO:0000313" key="2">
    <source>
        <dbReference type="Proteomes" id="UP001595476"/>
    </source>
</evidence>
<organism evidence="1 2">
    <name type="scientific">Litoribrevibacter euphylliae</name>
    <dbReference type="NCBI Taxonomy" id="1834034"/>
    <lineage>
        <taxon>Bacteria</taxon>
        <taxon>Pseudomonadati</taxon>
        <taxon>Pseudomonadota</taxon>
        <taxon>Gammaproteobacteria</taxon>
        <taxon>Oceanospirillales</taxon>
        <taxon>Oceanospirillaceae</taxon>
        <taxon>Litoribrevibacter</taxon>
    </lineage>
</organism>
<proteinExistence type="predicted"/>
<protein>
    <submittedName>
        <fullName evidence="1">Uncharacterized protein</fullName>
    </submittedName>
</protein>
<dbReference type="Proteomes" id="UP001595476">
    <property type="component" value="Unassembled WGS sequence"/>
</dbReference>
<sequence>MVLFWPSQQELDCINSEGLILGKIQFDGSKEEYIFCCDNESVSLSELEKIKIADRLAGLKSGKYSMPMQDDD</sequence>